<evidence type="ECO:0000313" key="3">
    <source>
        <dbReference type="Proteomes" id="UP001159363"/>
    </source>
</evidence>
<name>A0ABQ9HIG8_9NEOP</name>
<feature type="region of interest" description="Disordered" evidence="1">
    <location>
        <begin position="1"/>
        <end position="40"/>
    </location>
</feature>
<gene>
    <name evidence="2" type="ORF">PR048_015876</name>
</gene>
<evidence type="ECO:0000313" key="2">
    <source>
        <dbReference type="EMBL" id="KAJ8884019.1"/>
    </source>
</evidence>
<sequence>MKKRGKGEIPEKTRRPAAPSGTIFTCENRGATPAGIESGSPMWKAIQQEEDVLQGRVMFSIPRFSIAILEALKRPLRGWLISIELQPLQPVLGGGGLLEGRREHTHLRKEGTKGPRGTLPVLSVMASLFHSAGVYPPGGFLGESGPPSSGWARLGGLGACGHLAHVRSAPSHRLHVIKAQVTTASRAACSCNTHTQNTSAGVSLHNGTSPVKHTLPAAVTENKISGFLLPTADFPWRSRLVRHRSAFEYQVSVGIQGRWKRDIPVKIPRPAASVVTITTCENQGVVRLEIEPGLPWWEASILTA</sequence>
<reference evidence="2 3" key="1">
    <citation type="submission" date="2023-02" db="EMBL/GenBank/DDBJ databases">
        <title>LHISI_Scaffold_Assembly.</title>
        <authorList>
            <person name="Stuart O.P."/>
            <person name="Cleave R."/>
            <person name="Magrath M.J.L."/>
            <person name="Mikheyev A.S."/>
        </authorList>
    </citation>
    <scope>NUCLEOTIDE SEQUENCE [LARGE SCALE GENOMIC DNA]</scope>
    <source>
        <strain evidence="2">Daus_M_001</strain>
        <tissue evidence="2">Leg muscle</tissue>
    </source>
</reference>
<dbReference type="EMBL" id="JARBHB010000005">
    <property type="protein sequence ID" value="KAJ8884019.1"/>
    <property type="molecule type" value="Genomic_DNA"/>
</dbReference>
<comment type="caution">
    <text evidence="2">The sequence shown here is derived from an EMBL/GenBank/DDBJ whole genome shotgun (WGS) entry which is preliminary data.</text>
</comment>
<organism evidence="2 3">
    <name type="scientific">Dryococelus australis</name>
    <dbReference type="NCBI Taxonomy" id="614101"/>
    <lineage>
        <taxon>Eukaryota</taxon>
        <taxon>Metazoa</taxon>
        <taxon>Ecdysozoa</taxon>
        <taxon>Arthropoda</taxon>
        <taxon>Hexapoda</taxon>
        <taxon>Insecta</taxon>
        <taxon>Pterygota</taxon>
        <taxon>Neoptera</taxon>
        <taxon>Polyneoptera</taxon>
        <taxon>Phasmatodea</taxon>
        <taxon>Verophasmatodea</taxon>
        <taxon>Anareolatae</taxon>
        <taxon>Phasmatidae</taxon>
        <taxon>Eurycanthinae</taxon>
        <taxon>Dryococelus</taxon>
    </lineage>
</organism>
<keyword evidence="3" id="KW-1185">Reference proteome</keyword>
<evidence type="ECO:0000256" key="1">
    <source>
        <dbReference type="SAM" id="MobiDB-lite"/>
    </source>
</evidence>
<protein>
    <submittedName>
        <fullName evidence="2">Uncharacterized protein</fullName>
    </submittedName>
</protein>
<dbReference type="Proteomes" id="UP001159363">
    <property type="component" value="Chromosome 4"/>
</dbReference>
<proteinExistence type="predicted"/>
<accession>A0ABQ9HIG8</accession>
<feature type="compositionally biased region" description="Basic and acidic residues" evidence="1">
    <location>
        <begin position="1"/>
        <end position="14"/>
    </location>
</feature>